<evidence type="ECO:0000313" key="3">
    <source>
        <dbReference type="Proteomes" id="UP000198346"/>
    </source>
</evidence>
<dbReference type="RefSeq" id="WP_089411023.1">
    <property type="nucleotide sequence ID" value="NZ_FZQA01000001.1"/>
</dbReference>
<dbReference type="AlphaFoldDB" id="A0A239PJQ4"/>
<organism evidence="2 3">
    <name type="scientific">Amphiplicatus metriothermophilus</name>
    <dbReference type="NCBI Taxonomy" id="1519374"/>
    <lineage>
        <taxon>Bacteria</taxon>
        <taxon>Pseudomonadati</taxon>
        <taxon>Pseudomonadota</taxon>
        <taxon>Alphaproteobacteria</taxon>
        <taxon>Parvularculales</taxon>
        <taxon>Parvularculaceae</taxon>
        <taxon>Amphiplicatus</taxon>
    </lineage>
</organism>
<gene>
    <name evidence="2" type="ORF">SAMN06297382_0534</name>
</gene>
<feature type="signal peptide" evidence="1">
    <location>
        <begin position="1"/>
        <end position="23"/>
    </location>
</feature>
<name>A0A239PJQ4_9PROT</name>
<reference evidence="2 3" key="1">
    <citation type="submission" date="2017-07" db="EMBL/GenBank/DDBJ databases">
        <authorList>
            <person name="Sun Z.S."/>
            <person name="Albrecht U."/>
            <person name="Echele G."/>
            <person name="Lee C.C."/>
        </authorList>
    </citation>
    <scope>NUCLEOTIDE SEQUENCE [LARGE SCALE GENOMIC DNA]</scope>
    <source>
        <strain evidence="2 3">CGMCC 1.12710</strain>
    </source>
</reference>
<keyword evidence="3" id="KW-1185">Reference proteome</keyword>
<proteinExistence type="predicted"/>
<evidence type="ECO:0008006" key="4">
    <source>
        <dbReference type="Google" id="ProtNLM"/>
    </source>
</evidence>
<accession>A0A239PJQ4</accession>
<dbReference type="EMBL" id="FZQA01000001">
    <property type="protein sequence ID" value="SNT68038.1"/>
    <property type="molecule type" value="Genomic_DNA"/>
</dbReference>
<sequence>MTRTFAAVAATAFAAAGVAPAFANEIAAQCEAYVAEHGGDSSGCPCLGEAAANDPALAAAISAIETPEDLDAADAATKEAIAACFPDADV</sequence>
<evidence type="ECO:0000313" key="2">
    <source>
        <dbReference type="EMBL" id="SNT68038.1"/>
    </source>
</evidence>
<evidence type="ECO:0000256" key="1">
    <source>
        <dbReference type="SAM" id="SignalP"/>
    </source>
</evidence>
<dbReference type="Proteomes" id="UP000198346">
    <property type="component" value="Unassembled WGS sequence"/>
</dbReference>
<keyword evidence="1" id="KW-0732">Signal</keyword>
<protein>
    <recommendedName>
        <fullName evidence="4">HdeA/HdeB family protein</fullName>
    </recommendedName>
</protein>
<feature type="chain" id="PRO_5012421531" description="HdeA/HdeB family protein" evidence="1">
    <location>
        <begin position="24"/>
        <end position="90"/>
    </location>
</feature>